<dbReference type="Proteomes" id="UP000226357">
    <property type="component" value="Unassembled WGS sequence"/>
</dbReference>
<evidence type="ECO:0000313" key="2">
    <source>
        <dbReference type="EMBL" id="PFS03696.1"/>
    </source>
</evidence>
<name>A0AA44QCC7_BACCE</name>
<gene>
    <name evidence="2" type="ORF">COK38_07745</name>
</gene>
<proteinExistence type="predicted"/>
<dbReference type="SUPFAM" id="SSF109854">
    <property type="entry name" value="DinB/YfiT-like putative metalloenzymes"/>
    <property type="match status" value="1"/>
</dbReference>
<organism evidence="2 3">
    <name type="scientific">Bacillus cereus</name>
    <dbReference type="NCBI Taxonomy" id="1396"/>
    <lineage>
        <taxon>Bacteria</taxon>
        <taxon>Bacillati</taxon>
        <taxon>Bacillota</taxon>
        <taxon>Bacilli</taxon>
        <taxon>Bacillales</taxon>
        <taxon>Bacillaceae</taxon>
        <taxon>Bacillus</taxon>
        <taxon>Bacillus cereus group</taxon>
    </lineage>
</organism>
<sequence>MKSESISRHFHTLHQQRSQFLPQLQSLPQEKLWHRNEDGKWSIGEHLYHLYLITKMLKVAIKFSFTLLPYAKIRKNAPFATDIHDIYAEYKEKHGRGMKAPWILVPQKKVYYTMNGKELEQLLVNETNAIKVCVQNIEENIAGHIVFFDPIANYPNLIQAIQLLAIHEKHHFLIMENSYKMMHTRSLEV</sequence>
<dbReference type="Gene3D" id="1.20.120.450">
    <property type="entry name" value="dinb family like domain"/>
    <property type="match status" value="1"/>
</dbReference>
<dbReference type="EMBL" id="NVBO01000057">
    <property type="protein sequence ID" value="PFS03696.1"/>
    <property type="molecule type" value="Genomic_DNA"/>
</dbReference>
<evidence type="ECO:0000259" key="1">
    <source>
        <dbReference type="Pfam" id="PF12867"/>
    </source>
</evidence>
<comment type="caution">
    <text evidence="2">The sequence shown here is derived from an EMBL/GenBank/DDBJ whole genome shotgun (WGS) entry which is preliminary data.</text>
</comment>
<protein>
    <recommendedName>
        <fullName evidence="1">DinB-like domain-containing protein</fullName>
    </recommendedName>
</protein>
<reference evidence="2 3" key="1">
    <citation type="submission" date="2017-09" db="EMBL/GenBank/DDBJ databases">
        <title>Large-scale bioinformatics analysis of Bacillus genomes uncovers conserved roles of natural products in bacterial physiology.</title>
        <authorList>
            <consortium name="Agbiome Team Llc"/>
            <person name="Bleich R.M."/>
            <person name="Grubbs K.J."/>
            <person name="Santa Maria K.C."/>
            <person name="Allen S.E."/>
            <person name="Farag S."/>
            <person name="Shank E.A."/>
            <person name="Bowers A."/>
        </authorList>
    </citation>
    <scope>NUCLEOTIDE SEQUENCE [LARGE SCALE GENOMIC DNA]</scope>
    <source>
        <strain evidence="2 3">AFS067272</strain>
    </source>
</reference>
<accession>A0AA44QCC7</accession>
<dbReference type="RefSeq" id="WP_098523233.1">
    <property type="nucleotide sequence ID" value="NZ_NUYJ01000063.1"/>
</dbReference>
<evidence type="ECO:0000313" key="3">
    <source>
        <dbReference type="Proteomes" id="UP000226357"/>
    </source>
</evidence>
<dbReference type="Pfam" id="PF12867">
    <property type="entry name" value="DinB_2"/>
    <property type="match status" value="1"/>
</dbReference>
<dbReference type="AlphaFoldDB" id="A0AA44QCC7"/>
<feature type="domain" description="DinB-like" evidence="1">
    <location>
        <begin position="13"/>
        <end position="174"/>
    </location>
</feature>
<dbReference type="InterPro" id="IPR034660">
    <property type="entry name" value="DinB/YfiT-like"/>
</dbReference>
<dbReference type="InterPro" id="IPR024775">
    <property type="entry name" value="DinB-like"/>
</dbReference>